<dbReference type="AlphaFoldDB" id="G3JP78"/>
<gene>
    <name evidence="2" type="ORF">CCM_07940</name>
</gene>
<dbReference type="InParanoid" id="G3JP78"/>
<keyword evidence="2" id="KW-0808">Transferase</keyword>
<protein>
    <submittedName>
        <fullName evidence="2">Protein kinase-like domain</fullName>
    </submittedName>
</protein>
<sequence>MVFSYLFSLLPQWPTAVQFLSGLWRRILRIRTLPDIERRFIDDAPKSYPTLHSDGGQASCTAATYCASKSERDAQRQAYIGAIEVKNVLKLASSRNEGKDCVEFRKCEHGSFNVCFFVEFPSDGTKWVVRFPICPVLHDPWRKLQSEIATMEYIHDRTTIRIPRVYGYGSGGELDPNNDTGLPFVILEYISGRPLDPKQLSNAPTDALARFYADLGDILSQLRAQEFEYAGALIKDEKGEFAITCPNSVDLNSVQLQGMRKNVRRQSTAVDFAMCHYETLVQRLSMPAERMDEDDVQLEVFALEDFKLRLFQFINPSWNFEPFVLSHGDLRPSNIIVREDLSIAGIIDWEWSGTVPLQFFTPPLWLSGYEVSTPRDGCYQSEYAKLYQALLAVDATSAARCTLASEWGHEPSWRLFLPAALLQHHLFMTTYYLAVFPQFYEGVKRDDKLTDFFNSFAKFREVVQKKVEASEKYTQHLIAHGLLAADRTAEDL</sequence>
<dbReference type="PANTHER" id="PTHR21310:SF37">
    <property type="entry name" value="AMINOGLYCOSIDE PHOSPHOTRANSFERASE DOMAIN-CONTAINING PROTEIN"/>
    <property type="match status" value="1"/>
</dbReference>
<dbReference type="VEuPathDB" id="FungiDB:CCM_07940"/>
<dbReference type="RefSeq" id="XP_006673143.1">
    <property type="nucleotide sequence ID" value="XM_006673080.1"/>
</dbReference>
<keyword evidence="3" id="KW-1185">Reference proteome</keyword>
<name>G3JP78_CORMM</name>
<dbReference type="HOGENOM" id="CLU_030115_2_1_1"/>
<keyword evidence="2" id="KW-0418">Kinase</keyword>
<dbReference type="KEGG" id="cmt:CCM_07940"/>
<dbReference type="Pfam" id="PF01636">
    <property type="entry name" value="APH"/>
    <property type="match status" value="1"/>
</dbReference>
<evidence type="ECO:0000313" key="3">
    <source>
        <dbReference type="Proteomes" id="UP000001610"/>
    </source>
</evidence>
<dbReference type="InterPro" id="IPR011009">
    <property type="entry name" value="Kinase-like_dom_sf"/>
</dbReference>
<dbReference type="SUPFAM" id="SSF56112">
    <property type="entry name" value="Protein kinase-like (PK-like)"/>
    <property type="match status" value="1"/>
</dbReference>
<dbReference type="Gene3D" id="3.90.1200.10">
    <property type="match status" value="1"/>
</dbReference>
<dbReference type="Proteomes" id="UP000001610">
    <property type="component" value="Unassembled WGS sequence"/>
</dbReference>
<dbReference type="InterPro" id="IPR051678">
    <property type="entry name" value="AGP_Transferase"/>
</dbReference>
<dbReference type="OrthoDB" id="1929311at2759"/>
<feature type="domain" description="Aminoglycoside phosphotransferase" evidence="1">
    <location>
        <begin position="116"/>
        <end position="352"/>
    </location>
</feature>
<proteinExistence type="predicted"/>
<dbReference type="GO" id="GO:0016301">
    <property type="term" value="F:kinase activity"/>
    <property type="evidence" value="ECO:0007669"/>
    <property type="project" value="UniProtKB-KW"/>
</dbReference>
<evidence type="ECO:0000313" key="2">
    <source>
        <dbReference type="EMBL" id="EGX89688.1"/>
    </source>
</evidence>
<dbReference type="eggNOG" id="ENOG502SNEF">
    <property type="taxonomic scope" value="Eukaryota"/>
</dbReference>
<dbReference type="EMBL" id="JH126404">
    <property type="protein sequence ID" value="EGX89688.1"/>
    <property type="molecule type" value="Genomic_DNA"/>
</dbReference>
<accession>G3JP78</accession>
<dbReference type="GeneID" id="18169950"/>
<dbReference type="InterPro" id="IPR002575">
    <property type="entry name" value="Aminoglycoside_PTrfase"/>
</dbReference>
<dbReference type="OMA" id="YVAHIIR"/>
<dbReference type="PANTHER" id="PTHR21310">
    <property type="entry name" value="AMINOGLYCOSIDE PHOSPHOTRANSFERASE-RELATED-RELATED"/>
    <property type="match status" value="1"/>
</dbReference>
<evidence type="ECO:0000259" key="1">
    <source>
        <dbReference type="Pfam" id="PF01636"/>
    </source>
</evidence>
<organism evidence="2 3">
    <name type="scientific">Cordyceps militaris (strain CM01)</name>
    <name type="common">Caterpillar fungus</name>
    <dbReference type="NCBI Taxonomy" id="983644"/>
    <lineage>
        <taxon>Eukaryota</taxon>
        <taxon>Fungi</taxon>
        <taxon>Dikarya</taxon>
        <taxon>Ascomycota</taxon>
        <taxon>Pezizomycotina</taxon>
        <taxon>Sordariomycetes</taxon>
        <taxon>Hypocreomycetidae</taxon>
        <taxon>Hypocreales</taxon>
        <taxon>Cordycipitaceae</taxon>
        <taxon>Cordyceps</taxon>
    </lineage>
</organism>
<reference evidence="2 3" key="1">
    <citation type="journal article" date="2011" name="Genome Biol.">
        <title>Genome sequence of the insect pathogenic fungus Cordyceps militaris, a valued traditional Chinese medicine.</title>
        <authorList>
            <person name="Zheng P."/>
            <person name="Xia Y."/>
            <person name="Xiao G."/>
            <person name="Xiong C."/>
            <person name="Hu X."/>
            <person name="Zhang S."/>
            <person name="Zheng H."/>
            <person name="Huang Y."/>
            <person name="Zhou Y."/>
            <person name="Wang S."/>
            <person name="Zhao G.P."/>
            <person name="Liu X."/>
            <person name="St Leger R.J."/>
            <person name="Wang C."/>
        </authorList>
    </citation>
    <scope>NUCLEOTIDE SEQUENCE [LARGE SCALE GENOMIC DNA]</scope>
    <source>
        <strain evidence="2 3">CM01</strain>
    </source>
</reference>